<sequence length="292" mass="31293">MSTILVTGATGRLGRQVVEQLMNRTQPGNISVLVRDAAKAADWATKGVQVFTGDYDTPATLATAFAGVQKLYMISGNEMGKREQQHENVVNAAKAAGIQHVFYTSFQRKNLEANSPLALVSNSHLYTEQLLAASGLTYTILRHALYADIIPDFAGPQVMSTQTLYFPAGSGKTTFATSADMAEAGAILLTASAAPYSNTHVEISASEGLSWEKIASILSQISGKTIQYVSPDMDAYTSTLAQAGVPPVFVSMLAAFAQTTALNEFDIPGQLENILQRKPASVESYLRQVYAQ</sequence>
<dbReference type="RefSeq" id="WP_076377822.1">
    <property type="nucleotide sequence ID" value="NZ_AP017422.1"/>
</dbReference>
<reference evidence="3" key="1">
    <citation type="submission" date="2017-01" db="EMBL/GenBank/DDBJ databases">
        <authorList>
            <person name="Varghese N."/>
            <person name="Submissions S."/>
        </authorList>
    </citation>
    <scope>NUCLEOTIDE SEQUENCE [LARGE SCALE GENOMIC DNA]</scope>
    <source>
        <strain evidence="3">DSM 21054</strain>
    </source>
</reference>
<dbReference type="PANTHER" id="PTHR47129:SF1">
    <property type="entry name" value="NMRA-LIKE DOMAIN-CONTAINING PROTEIN"/>
    <property type="match status" value="1"/>
</dbReference>
<dbReference type="OrthoDB" id="9780595at2"/>
<evidence type="ECO:0000313" key="3">
    <source>
        <dbReference type="Proteomes" id="UP000186917"/>
    </source>
</evidence>
<proteinExistence type="predicted"/>
<accession>A0A173MHQ9</accession>
<evidence type="ECO:0000259" key="1">
    <source>
        <dbReference type="Pfam" id="PF05368"/>
    </source>
</evidence>
<dbReference type="EMBL" id="FTOR01000002">
    <property type="protein sequence ID" value="SIS94240.1"/>
    <property type="molecule type" value="Genomic_DNA"/>
</dbReference>
<name>A0A173MHQ9_9BACT</name>
<dbReference type="InterPro" id="IPR052718">
    <property type="entry name" value="NmrA-type_oxidoreductase"/>
</dbReference>
<keyword evidence="3" id="KW-1185">Reference proteome</keyword>
<dbReference type="Gene3D" id="3.40.50.720">
    <property type="entry name" value="NAD(P)-binding Rossmann-like Domain"/>
    <property type="match status" value="1"/>
</dbReference>
<dbReference type="SUPFAM" id="SSF51735">
    <property type="entry name" value="NAD(P)-binding Rossmann-fold domains"/>
    <property type="match status" value="1"/>
</dbReference>
<dbReference type="KEGG" id="fln:FLA_3175"/>
<dbReference type="AlphaFoldDB" id="A0A173MHQ9"/>
<organism evidence="2 3">
    <name type="scientific">Filimonas lacunae</name>
    <dbReference type="NCBI Taxonomy" id="477680"/>
    <lineage>
        <taxon>Bacteria</taxon>
        <taxon>Pseudomonadati</taxon>
        <taxon>Bacteroidota</taxon>
        <taxon>Chitinophagia</taxon>
        <taxon>Chitinophagales</taxon>
        <taxon>Chitinophagaceae</taxon>
        <taxon>Filimonas</taxon>
    </lineage>
</organism>
<dbReference type="InterPro" id="IPR036291">
    <property type="entry name" value="NAD(P)-bd_dom_sf"/>
</dbReference>
<dbReference type="InterPro" id="IPR008030">
    <property type="entry name" value="NmrA-like"/>
</dbReference>
<dbReference type="Gene3D" id="3.90.25.10">
    <property type="entry name" value="UDP-galactose 4-epimerase, domain 1"/>
    <property type="match status" value="1"/>
</dbReference>
<dbReference type="STRING" id="477680.SAMN05421788_102222"/>
<protein>
    <submittedName>
        <fullName evidence="2">NAD(P)H dehydrogenase (Quinone)</fullName>
    </submittedName>
</protein>
<gene>
    <name evidence="2" type="ORF">SAMN05421788_102222</name>
</gene>
<dbReference type="Pfam" id="PF05368">
    <property type="entry name" value="NmrA"/>
    <property type="match status" value="1"/>
</dbReference>
<dbReference type="PANTHER" id="PTHR47129">
    <property type="entry name" value="QUINONE OXIDOREDUCTASE 2"/>
    <property type="match status" value="1"/>
</dbReference>
<evidence type="ECO:0000313" key="2">
    <source>
        <dbReference type="EMBL" id="SIS94240.1"/>
    </source>
</evidence>
<dbReference type="CDD" id="cd05269">
    <property type="entry name" value="TMR_SDR_a"/>
    <property type="match status" value="1"/>
</dbReference>
<feature type="domain" description="NmrA-like" evidence="1">
    <location>
        <begin position="2"/>
        <end position="285"/>
    </location>
</feature>
<dbReference type="Proteomes" id="UP000186917">
    <property type="component" value="Unassembled WGS sequence"/>
</dbReference>